<dbReference type="SUPFAM" id="SSF52540">
    <property type="entry name" value="P-loop containing nucleoside triphosphate hydrolases"/>
    <property type="match status" value="1"/>
</dbReference>
<dbReference type="InterPro" id="IPR027417">
    <property type="entry name" value="P-loop_NTPase"/>
</dbReference>
<reference evidence="1 2" key="1">
    <citation type="submission" date="2018-05" db="EMBL/GenBank/DDBJ databases">
        <title>Mucilaginibacter hurinus sp. nov., isolated from briquette warehouse soil.</title>
        <authorList>
            <person name="Choi L."/>
        </authorList>
    </citation>
    <scope>NUCLEOTIDE SEQUENCE [LARGE SCALE GENOMIC DNA]</scope>
    <source>
        <strain evidence="1 2">ZR32</strain>
    </source>
</reference>
<name>A0A367GNV6_9SPHI</name>
<comment type="caution">
    <text evidence="1">The sequence shown here is derived from an EMBL/GenBank/DDBJ whole genome shotgun (WGS) entry which is preliminary data.</text>
</comment>
<dbReference type="GO" id="GO:0006261">
    <property type="term" value="P:DNA-templated DNA replication"/>
    <property type="evidence" value="ECO:0007669"/>
    <property type="project" value="TreeGrafter"/>
</dbReference>
<dbReference type="PANTHER" id="PTHR11669">
    <property type="entry name" value="REPLICATION FACTOR C / DNA POLYMERASE III GAMMA-TAU SUBUNIT"/>
    <property type="match status" value="1"/>
</dbReference>
<proteinExistence type="predicted"/>
<dbReference type="EMBL" id="QGDC01000005">
    <property type="protein sequence ID" value="RCH54728.1"/>
    <property type="molecule type" value="Genomic_DNA"/>
</dbReference>
<evidence type="ECO:0008006" key="3">
    <source>
        <dbReference type="Google" id="ProtNLM"/>
    </source>
</evidence>
<dbReference type="AlphaFoldDB" id="A0A367GNV6"/>
<evidence type="ECO:0000313" key="2">
    <source>
        <dbReference type="Proteomes" id="UP000253209"/>
    </source>
</evidence>
<sequence length="388" mass="44189">MQFKDIVGQHAVKHRLINSVVENRVSHAQLFLGPEGSGSLALAVAYAQYLCCEDKQPNDSCGVCPACRKYQKLMHPDLHFSYPFFAKDKNDTALTFIEQWRDALTNQPYLSLDAWRGYLDAENKQANINIAECHQIIKKLSLKPFESQYKVLILWLPEYLDKEGNALLKIIEEPQPNTLFLLVAQNQDQILNTILSRTQLIKIPALSYADIEQYLVDEQNQPKNTAAEVAYLSNGNMAEALAMLQHDAKGYHNLFVQWLRICYGNKGIEVVSFVDRLAKIGRENQKNFLRYGISFVRECCLLLAGADDLVHLPAQELETARKMVLVNEKGRQVMDINAAQAVINELEKAHYHVERNANPKILFLDVSLQIIKFIFFKTIPAGTHYIPN</sequence>
<dbReference type="InterPro" id="IPR050238">
    <property type="entry name" value="DNA_Rep/Repair_Clamp_Loader"/>
</dbReference>
<dbReference type="OrthoDB" id="9811073at2"/>
<accession>A0A367GNV6</accession>
<evidence type="ECO:0000313" key="1">
    <source>
        <dbReference type="EMBL" id="RCH54728.1"/>
    </source>
</evidence>
<protein>
    <recommendedName>
        <fullName evidence="3">DNA polymerase III subunit delta</fullName>
    </recommendedName>
</protein>
<dbReference type="PANTHER" id="PTHR11669:SF8">
    <property type="entry name" value="DNA POLYMERASE III SUBUNIT DELTA"/>
    <property type="match status" value="1"/>
</dbReference>
<dbReference type="Proteomes" id="UP000253209">
    <property type="component" value="Unassembled WGS sequence"/>
</dbReference>
<keyword evidence="2" id="KW-1185">Reference proteome</keyword>
<dbReference type="RefSeq" id="WP_114005054.1">
    <property type="nucleotide sequence ID" value="NZ_QGDC01000005.1"/>
</dbReference>
<gene>
    <name evidence="1" type="ORF">DJ568_09565</name>
</gene>
<dbReference type="Gene3D" id="3.40.50.300">
    <property type="entry name" value="P-loop containing nucleotide triphosphate hydrolases"/>
    <property type="match status" value="1"/>
</dbReference>
<organism evidence="1 2">
    <name type="scientific">Mucilaginibacter hurinus</name>
    <dbReference type="NCBI Taxonomy" id="2201324"/>
    <lineage>
        <taxon>Bacteria</taxon>
        <taxon>Pseudomonadati</taxon>
        <taxon>Bacteroidota</taxon>
        <taxon>Sphingobacteriia</taxon>
        <taxon>Sphingobacteriales</taxon>
        <taxon>Sphingobacteriaceae</taxon>
        <taxon>Mucilaginibacter</taxon>
    </lineage>
</organism>
<dbReference type="Pfam" id="PF13177">
    <property type="entry name" value="DNA_pol3_delta2"/>
    <property type="match status" value="1"/>
</dbReference>